<dbReference type="PANTHER" id="PTHR43673">
    <property type="entry name" value="NAD(P)H NITROREDUCTASE YDGI-RELATED"/>
    <property type="match status" value="1"/>
</dbReference>
<dbReference type="InterPro" id="IPR029479">
    <property type="entry name" value="Nitroreductase"/>
</dbReference>
<protein>
    <submittedName>
        <fullName evidence="4">Nitroreductase family protein</fullName>
    </submittedName>
</protein>
<reference evidence="4 5" key="1">
    <citation type="submission" date="2019-11" db="EMBL/GenBank/DDBJ databases">
        <title>Acidiferrimicrobium australis gen. nov., sp. nov., an acidophilic and obligately heterotrophic, member of the Actinobacteria that catalyses dissimilatory oxido- reduction of iron isolated from metal-rich acidic water in Chile.</title>
        <authorList>
            <person name="Gonzalez D."/>
            <person name="Huber K."/>
            <person name="Hedrich S."/>
            <person name="Rojas-Villalobos C."/>
            <person name="Quatrini R."/>
            <person name="Dinamarca M.A."/>
            <person name="Schwarz A."/>
            <person name="Canales C."/>
            <person name="Nancucheo I."/>
        </authorList>
    </citation>
    <scope>NUCLEOTIDE SEQUENCE [LARGE SCALE GENOMIC DNA]</scope>
    <source>
        <strain evidence="4 5">USS-CCA1</strain>
    </source>
</reference>
<feature type="domain" description="Nitroreductase" evidence="3">
    <location>
        <begin position="7"/>
        <end position="125"/>
    </location>
</feature>
<organism evidence="4 5">
    <name type="scientific">Acidiferrimicrobium australe</name>
    <dbReference type="NCBI Taxonomy" id="2664430"/>
    <lineage>
        <taxon>Bacteria</taxon>
        <taxon>Bacillati</taxon>
        <taxon>Actinomycetota</taxon>
        <taxon>Acidimicrobiia</taxon>
        <taxon>Acidimicrobiales</taxon>
        <taxon>Acidimicrobiaceae</taxon>
        <taxon>Acidiferrimicrobium</taxon>
    </lineage>
</organism>
<keyword evidence="2" id="KW-0560">Oxidoreductase</keyword>
<dbReference type="Pfam" id="PF00881">
    <property type="entry name" value="Nitroreductase"/>
    <property type="match status" value="1"/>
</dbReference>
<comment type="similarity">
    <text evidence="1">Belongs to the nitroreductase family.</text>
</comment>
<sequence length="146" mass="16565">MEYTEVLRRRRMVRDYLDEPLPPGAADRVLAAALRAPSAGFSQGWGFLALESPDDRDRFWTHVPGAPEGMRRAPLVVVCCSHKDAYLDRYAEADKGWRDRAESRWPAPYWDIDTGMAALLMLLTAVVEGEQVDVRRGQPELHLRAD</sequence>
<gene>
    <name evidence="4" type="ORF">GHK86_05040</name>
</gene>
<dbReference type="InterPro" id="IPR000415">
    <property type="entry name" value="Nitroreductase-like"/>
</dbReference>
<comment type="caution">
    <text evidence="4">The sequence shown here is derived from an EMBL/GenBank/DDBJ whole genome shotgun (WGS) entry which is preliminary data.</text>
</comment>
<evidence type="ECO:0000313" key="5">
    <source>
        <dbReference type="Proteomes" id="UP000437736"/>
    </source>
</evidence>
<accession>A0ABW9QR12</accession>
<proteinExistence type="inferred from homology"/>
<evidence type="ECO:0000259" key="3">
    <source>
        <dbReference type="Pfam" id="PF00881"/>
    </source>
</evidence>
<dbReference type="Gene3D" id="3.40.109.10">
    <property type="entry name" value="NADH Oxidase"/>
    <property type="match status" value="1"/>
</dbReference>
<name>A0ABW9QR12_9ACTN</name>
<dbReference type="Proteomes" id="UP000437736">
    <property type="component" value="Unassembled WGS sequence"/>
</dbReference>
<evidence type="ECO:0000313" key="4">
    <source>
        <dbReference type="EMBL" id="MST32092.1"/>
    </source>
</evidence>
<keyword evidence="5" id="KW-1185">Reference proteome</keyword>
<evidence type="ECO:0000256" key="1">
    <source>
        <dbReference type="ARBA" id="ARBA00007118"/>
    </source>
</evidence>
<dbReference type="EMBL" id="WJHE01000210">
    <property type="protein sequence ID" value="MST32092.1"/>
    <property type="molecule type" value="Genomic_DNA"/>
</dbReference>
<dbReference type="SUPFAM" id="SSF55469">
    <property type="entry name" value="FMN-dependent nitroreductase-like"/>
    <property type="match status" value="1"/>
</dbReference>
<dbReference type="PANTHER" id="PTHR43673:SF10">
    <property type="entry name" value="NADH DEHYDROGENASE_NAD(P)H NITROREDUCTASE XCC3605-RELATED"/>
    <property type="match status" value="1"/>
</dbReference>
<feature type="non-terminal residue" evidence="4">
    <location>
        <position position="146"/>
    </location>
</feature>
<dbReference type="CDD" id="cd02062">
    <property type="entry name" value="Nitro_FMN_reductase"/>
    <property type="match status" value="1"/>
</dbReference>
<evidence type="ECO:0000256" key="2">
    <source>
        <dbReference type="ARBA" id="ARBA00023002"/>
    </source>
</evidence>